<dbReference type="RefSeq" id="WP_285152500.1">
    <property type="nucleotide sequence ID" value="NZ_JASSPP010000001.1"/>
</dbReference>
<evidence type="ECO:0000256" key="5">
    <source>
        <dbReference type="SAM" id="Phobius"/>
    </source>
</evidence>
<feature type="transmembrane region" description="Helical" evidence="5">
    <location>
        <begin position="30"/>
        <end position="48"/>
    </location>
</feature>
<accession>A0ABT7HHW5</accession>
<reference evidence="6 7" key="1">
    <citation type="submission" date="2023-06" db="EMBL/GenBank/DDBJ databases">
        <title>Antibody response to the Sneathia vaginalis cytopathogenic toxin A during pregnancy.</title>
        <authorList>
            <person name="Mccoy Z.T."/>
            <person name="Serrano M.G."/>
            <person name="Spaine K."/>
            <person name="Edwards D.J."/>
            <person name="Buck G.A."/>
            <person name="Jefferson K."/>
        </authorList>
    </citation>
    <scope>NUCLEOTIDE SEQUENCE [LARGE SCALE GENOMIC DNA]</scope>
    <source>
        <strain evidence="6 7">CCUG 42621</strain>
    </source>
</reference>
<dbReference type="InterPro" id="IPR003825">
    <property type="entry name" value="Colicin-V_CvpA"/>
</dbReference>
<keyword evidence="7" id="KW-1185">Reference proteome</keyword>
<dbReference type="PANTHER" id="PTHR37306:SF1">
    <property type="entry name" value="COLICIN V PRODUCTION PROTEIN"/>
    <property type="match status" value="1"/>
</dbReference>
<comment type="caution">
    <text evidence="6">The sequence shown here is derived from an EMBL/GenBank/DDBJ whole genome shotgun (WGS) entry which is preliminary data.</text>
</comment>
<evidence type="ECO:0000256" key="3">
    <source>
        <dbReference type="ARBA" id="ARBA00022989"/>
    </source>
</evidence>
<feature type="transmembrane region" description="Helical" evidence="5">
    <location>
        <begin position="93"/>
        <end position="117"/>
    </location>
</feature>
<evidence type="ECO:0000313" key="7">
    <source>
        <dbReference type="Proteomes" id="UP001225134"/>
    </source>
</evidence>
<protein>
    <submittedName>
        <fullName evidence="6">CvpA family protein</fullName>
    </submittedName>
</protein>
<dbReference type="Pfam" id="PF02674">
    <property type="entry name" value="Colicin_V"/>
    <property type="match status" value="1"/>
</dbReference>
<comment type="subcellular location">
    <subcellularLocation>
        <location evidence="1">Membrane</location>
        <topology evidence="1">Multi-pass membrane protein</topology>
    </subcellularLocation>
</comment>
<organism evidence="6 7">
    <name type="scientific">Sneathia sanguinegens</name>
    <dbReference type="NCBI Taxonomy" id="40543"/>
    <lineage>
        <taxon>Bacteria</taxon>
        <taxon>Fusobacteriati</taxon>
        <taxon>Fusobacteriota</taxon>
        <taxon>Fusobacteriia</taxon>
        <taxon>Fusobacteriales</taxon>
        <taxon>Leptotrichiaceae</taxon>
        <taxon>Sneathia</taxon>
    </lineage>
</organism>
<keyword evidence="3 5" id="KW-1133">Transmembrane helix</keyword>
<gene>
    <name evidence="6" type="ORF">QQA45_00995</name>
</gene>
<feature type="transmembrane region" description="Helical" evidence="5">
    <location>
        <begin position="57"/>
        <end position="78"/>
    </location>
</feature>
<proteinExistence type="predicted"/>
<name>A0ABT7HHW5_9FUSO</name>
<dbReference type="EMBL" id="JASSPP010000001">
    <property type="protein sequence ID" value="MDK9580108.1"/>
    <property type="molecule type" value="Genomic_DNA"/>
</dbReference>
<evidence type="ECO:0000256" key="2">
    <source>
        <dbReference type="ARBA" id="ARBA00022692"/>
    </source>
</evidence>
<evidence type="ECO:0000313" key="6">
    <source>
        <dbReference type="EMBL" id="MDK9580108.1"/>
    </source>
</evidence>
<evidence type="ECO:0000256" key="4">
    <source>
        <dbReference type="ARBA" id="ARBA00023136"/>
    </source>
</evidence>
<dbReference type="PANTHER" id="PTHR37306">
    <property type="entry name" value="COLICIN V PRODUCTION PROTEIN"/>
    <property type="match status" value="1"/>
</dbReference>
<keyword evidence="2 5" id="KW-0812">Transmembrane</keyword>
<sequence length="184" mass="21280">MSFDIFCIILFAILIIRAFRKGAIYMIFKICNFLLAIFFIPYISKIVGEVLKTESKILIYIISFIVLYTIINLVVYFIERFINAVHLGGVNKIVGGILGLVQALCITYMILIVMLFLQSNESIKSILETSKVVHYISLQGQGFNKYFPETIQTKLDDFNFKNKEIKTREDIYYELKKGVKTNED</sequence>
<dbReference type="Proteomes" id="UP001225134">
    <property type="component" value="Unassembled WGS sequence"/>
</dbReference>
<keyword evidence="4 5" id="KW-0472">Membrane</keyword>
<evidence type="ECO:0000256" key="1">
    <source>
        <dbReference type="ARBA" id="ARBA00004141"/>
    </source>
</evidence>